<dbReference type="PROSITE" id="PS51819">
    <property type="entry name" value="VOC"/>
    <property type="match status" value="1"/>
</dbReference>
<dbReference type="KEGG" id="mng:MNEG_6327"/>
<sequence length="325" mass="34972">MTLVAKSDQSTGNALFASYVLQSHELVFSFTAPYSRKAPRQGDGGALPGYSQEAAYEFLNMHGLAARAVGILVEDAADAYAQATANGGVGVLAPTRLEDCEGGAGGSAVISEVKLYGDVVLRFVSGDYKGAYLPGFALTPEAPRICYGVRRLDHAVGNSHNLVETASYIVNMTGFHEFAEFVSKDVGTENSGLNSMVLASNNEMVLLPINEPVFGTKRKSQIQTYLEQNEGPGLQHLALKTNDIIATMREMRARSDAGGFEFMPRLHDTYYRTLPDRIGDVLTAEQYAAVEELGILVDKDDQGVLMQIFTKPLGDRAGGRYPGSG</sequence>
<dbReference type="EMBL" id="KK101236">
    <property type="protein sequence ID" value="KIZ01637.1"/>
    <property type="molecule type" value="Genomic_DNA"/>
</dbReference>
<dbReference type="InterPro" id="IPR029068">
    <property type="entry name" value="Glyas_Bleomycin-R_OHBP_Dase"/>
</dbReference>
<evidence type="ECO:0000256" key="4">
    <source>
        <dbReference type="ARBA" id="ARBA00013222"/>
    </source>
</evidence>
<dbReference type="STRING" id="145388.A0A0D2MM79"/>
<evidence type="ECO:0000313" key="11">
    <source>
        <dbReference type="EMBL" id="KIZ01637.1"/>
    </source>
</evidence>
<dbReference type="InterPro" id="IPR005956">
    <property type="entry name" value="4OHPhenylPyrv_dOase"/>
</dbReference>
<dbReference type="CDD" id="cd08342">
    <property type="entry name" value="HPPD_N_like"/>
    <property type="match status" value="1"/>
</dbReference>
<protein>
    <recommendedName>
        <fullName evidence="4">4-hydroxyphenylpyruvate dioxygenase</fullName>
        <ecNumber evidence="4">1.13.11.27</ecNumber>
    </recommendedName>
</protein>
<dbReference type="GO" id="GO:0006559">
    <property type="term" value="P:L-phenylalanine catabolic process"/>
    <property type="evidence" value="ECO:0007669"/>
    <property type="project" value="UniProtKB-KW"/>
</dbReference>
<evidence type="ECO:0000256" key="8">
    <source>
        <dbReference type="ARBA" id="ARBA00023004"/>
    </source>
</evidence>
<keyword evidence="9" id="KW-0585">Phenylalanine catabolism</keyword>
<dbReference type="RefSeq" id="XP_013900656.1">
    <property type="nucleotide sequence ID" value="XM_014045202.1"/>
</dbReference>
<evidence type="ECO:0000256" key="9">
    <source>
        <dbReference type="ARBA" id="ARBA00023232"/>
    </source>
</evidence>
<dbReference type="Gene3D" id="3.10.180.10">
    <property type="entry name" value="2,3-Dihydroxybiphenyl 1,2-Dioxygenase, domain 1"/>
    <property type="match status" value="2"/>
</dbReference>
<evidence type="ECO:0000256" key="3">
    <source>
        <dbReference type="ARBA" id="ARBA00005877"/>
    </source>
</evidence>
<dbReference type="SUPFAM" id="SSF54593">
    <property type="entry name" value="Glyoxalase/Bleomycin resistance protein/Dihydroxybiphenyl dioxygenase"/>
    <property type="match status" value="1"/>
</dbReference>
<comment type="pathway">
    <text evidence="2">Amino-acid degradation; L-phenylalanine degradation; acetoacetate and fumarate from L-phenylalanine: step 3/6.</text>
</comment>
<dbReference type="GO" id="GO:0003868">
    <property type="term" value="F:4-hydroxyphenylpyruvate dioxygenase activity"/>
    <property type="evidence" value="ECO:0007669"/>
    <property type="project" value="UniProtKB-EC"/>
</dbReference>
<evidence type="ECO:0000256" key="5">
    <source>
        <dbReference type="ARBA" id="ARBA00022723"/>
    </source>
</evidence>
<dbReference type="GeneID" id="25739203"/>
<keyword evidence="11" id="KW-0223">Dioxygenase</keyword>
<dbReference type="Proteomes" id="UP000054498">
    <property type="component" value="Unassembled WGS sequence"/>
</dbReference>
<evidence type="ECO:0000256" key="1">
    <source>
        <dbReference type="ARBA" id="ARBA00001962"/>
    </source>
</evidence>
<dbReference type="CDD" id="cd07250">
    <property type="entry name" value="HPPD_C_like"/>
    <property type="match status" value="1"/>
</dbReference>
<dbReference type="OrthoDB" id="414569at2759"/>
<comment type="cofactor">
    <cofactor evidence="1">
        <name>Fe cation</name>
        <dbReference type="ChEBI" id="CHEBI:24875"/>
    </cofactor>
</comment>
<keyword evidence="12" id="KW-1185">Reference proteome</keyword>
<keyword evidence="11" id="KW-0670">Pyruvate</keyword>
<keyword evidence="5" id="KW-0479">Metal-binding</keyword>
<dbReference type="GO" id="GO:0006572">
    <property type="term" value="P:L-tyrosine catabolic process"/>
    <property type="evidence" value="ECO:0007669"/>
    <property type="project" value="UniProtKB-KW"/>
</dbReference>
<comment type="similarity">
    <text evidence="3">Belongs to the 4HPPD family.</text>
</comment>
<dbReference type="AlphaFoldDB" id="A0A0D2MM79"/>
<dbReference type="FunFam" id="3.10.180.10:FF:000013">
    <property type="entry name" value="4-hydroxyphenylpyruvate dioxygenase"/>
    <property type="match status" value="1"/>
</dbReference>
<dbReference type="PANTHER" id="PTHR11959">
    <property type="entry name" value="4-HYDROXYPHENYLPYRUVATE DIOXYGENASE"/>
    <property type="match status" value="1"/>
</dbReference>
<dbReference type="InterPro" id="IPR041736">
    <property type="entry name" value="4OHPhenylPyrv_dOase_N"/>
</dbReference>
<organism evidence="11 12">
    <name type="scientific">Monoraphidium neglectum</name>
    <dbReference type="NCBI Taxonomy" id="145388"/>
    <lineage>
        <taxon>Eukaryota</taxon>
        <taxon>Viridiplantae</taxon>
        <taxon>Chlorophyta</taxon>
        <taxon>core chlorophytes</taxon>
        <taxon>Chlorophyceae</taxon>
        <taxon>CS clade</taxon>
        <taxon>Sphaeropleales</taxon>
        <taxon>Selenastraceae</taxon>
        <taxon>Monoraphidium</taxon>
    </lineage>
</organism>
<evidence type="ECO:0000256" key="6">
    <source>
        <dbReference type="ARBA" id="ARBA00022737"/>
    </source>
</evidence>
<dbReference type="InterPro" id="IPR037523">
    <property type="entry name" value="VOC_core"/>
</dbReference>
<keyword evidence="7" id="KW-0828">Tyrosine catabolism</keyword>
<dbReference type="EC" id="1.13.11.27" evidence="4"/>
<proteinExistence type="inferred from homology"/>
<evidence type="ECO:0000256" key="2">
    <source>
        <dbReference type="ARBA" id="ARBA00005162"/>
    </source>
</evidence>
<evidence type="ECO:0000313" key="12">
    <source>
        <dbReference type="Proteomes" id="UP000054498"/>
    </source>
</evidence>
<feature type="domain" description="VOC" evidence="10">
    <location>
        <begin position="151"/>
        <end position="311"/>
    </location>
</feature>
<dbReference type="InterPro" id="IPR041735">
    <property type="entry name" value="4OHPhenylPyrv_dOase_C"/>
</dbReference>
<keyword evidence="11" id="KW-0560">Oxidoreductase</keyword>
<evidence type="ECO:0000256" key="7">
    <source>
        <dbReference type="ARBA" id="ARBA00022878"/>
    </source>
</evidence>
<name>A0A0D2MM79_9CHLO</name>
<accession>A0A0D2MM79</accession>
<dbReference type="PANTHER" id="PTHR11959:SF1">
    <property type="entry name" value="4-HYDROXYPHENYLPYRUVATE DIOXYGENASE"/>
    <property type="match status" value="1"/>
</dbReference>
<gene>
    <name evidence="11" type="ORF">MNEG_6327</name>
</gene>
<keyword evidence="6" id="KW-0677">Repeat</keyword>
<keyword evidence="8" id="KW-0408">Iron</keyword>
<reference evidence="11 12" key="1">
    <citation type="journal article" date="2013" name="BMC Genomics">
        <title>Reconstruction of the lipid metabolism for the microalga Monoraphidium neglectum from its genome sequence reveals characteristics suitable for biofuel production.</title>
        <authorList>
            <person name="Bogen C."/>
            <person name="Al-Dilaimi A."/>
            <person name="Albersmeier A."/>
            <person name="Wichmann J."/>
            <person name="Grundmann M."/>
            <person name="Rupp O."/>
            <person name="Lauersen K.J."/>
            <person name="Blifernez-Klassen O."/>
            <person name="Kalinowski J."/>
            <person name="Goesmann A."/>
            <person name="Mussgnug J.H."/>
            <person name="Kruse O."/>
        </authorList>
    </citation>
    <scope>NUCLEOTIDE SEQUENCE [LARGE SCALE GENOMIC DNA]</scope>
    <source>
        <strain evidence="11 12">SAG 48.87</strain>
    </source>
</reference>
<dbReference type="GO" id="GO:0046872">
    <property type="term" value="F:metal ion binding"/>
    <property type="evidence" value="ECO:0007669"/>
    <property type="project" value="UniProtKB-KW"/>
</dbReference>
<evidence type="ECO:0000259" key="10">
    <source>
        <dbReference type="PROSITE" id="PS51819"/>
    </source>
</evidence>